<proteinExistence type="predicted"/>
<name>A0ACC1PQC0_9PEZI</name>
<dbReference type="EMBL" id="JAPDGR010000011">
    <property type="protein sequence ID" value="KAJ2998949.1"/>
    <property type="molecule type" value="Genomic_DNA"/>
</dbReference>
<evidence type="ECO:0000313" key="1">
    <source>
        <dbReference type="EMBL" id="KAJ2998949.1"/>
    </source>
</evidence>
<reference evidence="1" key="1">
    <citation type="submission" date="2022-10" db="EMBL/GenBank/DDBJ databases">
        <title>Genome Sequence of Xylaria curta.</title>
        <authorList>
            <person name="Buettner E."/>
        </authorList>
    </citation>
    <scope>NUCLEOTIDE SEQUENCE</scope>
    <source>
        <strain evidence="1">Babe10</strain>
    </source>
</reference>
<comment type="caution">
    <text evidence="1">The sequence shown here is derived from an EMBL/GenBank/DDBJ whole genome shotgun (WGS) entry which is preliminary data.</text>
</comment>
<keyword evidence="2" id="KW-1185">Reference proteome</keyword>
<gene>
    <name evidence="1" type="ORF">NUW58_g155</name>
</gene>
<organism evidence="1 2">
    <name type="scientific">Xylaria curta</name>
    <dbReference type="NCBI Taxonomy" id="42375"/>
    <lineage>
        <taxon>Eukaryota</taxon>
        <taxon>Fungi</taxon>
        <taxon>Dikarya</taxon>
        <taxon>Ascomycota</taxon>
        <taxon>Pezizomycotina</taxon>
        <taxon>Sordariomycetes</taxon>
        <taxon>Xylariomycetidae</taxon>
        <taxon>Xylariales</taxon>
        <taxon>Xylariaceae</taxon>
        <taxon>Xylaria</taxon>
    </lineage>
</organism>
<dbReference type="Proteomes" id="UP001143856">
    <property type="component" value="Unassembled WGS sequence"/>
</dbReference>
<accession>A0ACC1PQC0</accession>
<protein>
    <submittedName>
        <fullName evidence="1">Uncharacterized protein</fullName>
    </submittedName>
</protein>
<evidence type="ECO:0000313" key="2">
    <source>
        <dbReference type="Proteomes" id="UP001143856"/>
    </source>
</evidence>
<sequence>MSPNPPAPSESLETTPAVPKVARDQAVKDKVSKLKAIRADQIGLKFLYQPIEVEDTEIDVLVIHGIGAHPEHTWVDRESKVNWLKDSTMLPAALPNARIMTYGYDSYWFGDNATKQSLSGVAEKLLLAYVDARSECPDRPIIFVGHCFGGLVALQCYMTGRIHQAIWPSISDSVAGIAFLGTPFMGIHSNSGMATMGEVYRAIAESNVQMQDNVLNTIAQDNDLLVNAVTDFTRLLLSSSDSPKPKIFCFFEQKASHIGRVAGISDLEPKFLVTESSGTLNGHGKEGLPLDHFSMNKFISKDDNNYISVRRQILEMKKHAIVLMGARQSVSPTETQTARLSPTTKYPMQSRAGPILKEENFAKRGDIIKTIEKRLTKSPYVALYGDSGNGKTHIAVEYAHKFFQDTHGQVHWVNAGSVAEFELSYKHIAKRLGINRENMKGNDFLEAVYENLSQDPSGRWLMILDGWDDETRLKMTGTSRSKRSLLDYVPKTGLVRVLATTRSKTLAMRIVNRNPKFAIEVPQLEDADASLLLLGKNTTGSERQKAAARAKELGGSAGTLVLAHSYQKKASVAPKVYMERIHGFSSKEISKTMRAWRLLYDFMKEKDPNLAHLLLIMGAMDVQCIPNSFFERHELYEQIPLLVSYGMVEPSADRTVITVTPIIRECVQKCLDDGGKDREMIEEAVLFVMCDKFHGDEHRVVEVLLPCALAALKFKPTSTDNKLKVAELHSEVAKFYAHTKQDKLAAKYWERAISLYEKGSKKNHSLIQDAKEALKQVRARLESTGGDKTAIGKTDTLASQVAKKRAALLECERSAGQDHVDTIRKASEFATTQLMHGEKSEAQESIELYQRILEWCKTNQGDQSIDVARQQNNLALALEYRGEYDRAEKLYHSAIRIAGRQLGPGSPELMRMVANLASVYCKQGRLDDAEQAFRVTYQGQQKTLGADHPDTLVTRQNIAMILRDKGQVDIAVDELEQVLGVQFQLHGRNNPATLRTACSLAMSYVLQGFPDKAEDLLRGTLEIQKQVNGERHPDTAMTQLNLKELLEHRELLNHRSL</sequence>